<keyword evidence="3" id="KW-1185">Reference proteome</keyword>
<feature type="transmembrane region" description="Helical" evidence="1">
    <location>
        <begin position="328"/>
        <end position="350"/>
    </location>
</feature>
<feature type="transmembrane region" description="Helical" evidence="1">
    <location>
        <begin position="89"/>
        <end position="107"/>
    </location>
</feature>
<dbReference type="STRING" id="564198.BST17_22150"/>
<sequence>MRYLLAPLTLCIRYFPQLLACYLVGWLLRTGAIELAAWAGYDNDLWASLIMPLAGMARLGSYVAMFLVIRGGLPTVATLPRRESRRIDIFATIIVPFFAIYLAWQMFREDWLAFSYLTLEYRTGTPASATALEIDPRMLPVGTVTFVIIGVALLVRLVLARVKDKLPAWVLVVQVYLDALWVFLVLTFSASRGVTLLINPSAWISERRIIVWFNDTRDSLLSHTQVLQKLWDAVMWALGTVFGGAAVPLIWLAVACIVYGAGDKADWHTEVRRLGGERAGRWIDRSAAARTQLGTRWQRLPGKVRSEVRDQFTGQIGKFKPIVDSAHVIAAGGLPAVALYVLGYLGLAWLDMSGSFFRAQLGSGYLFRGMGWLLGPHDIGFWFGSWDLMALISHSLTEPLRVCLIAVTLNWCLTRYRAAPGPVTAPAEPGSHR</sequence>
<feature type="transmembrane region" description="Helical" evidence="1">
    <location>
        <begin position="233"/>
        <end position="262"/>
    </location>
</feature>
<dbReference type="EMBL" id="MVHJ01000025">
    <property type="protein sequence ID" value="ORA02684.1"/>
    <property type="molecule type" value="Genomic_DNA"/>
</dbReference>
<keyword evidence="1" id="KW-1133">Transmembrane helix</keyword>
<gene>
    <name evidence="2" type="ORF">BST17_22150</name>
</gene>
<feature type="transmembrane region" description="Helical" evidence="1">
    <location>
        <begin position="45"/>
        <end position="69"/>
    </location>
</feature>
<feature type="transmembrane region" description="Helical" evidence="1">
    <location>
        <begin position="138"/>
        <end position="159"/>
    </location>
</feature>
<comment type="caution">
    <text evidence="2">The sequence shown here is derived from an EMBL/GenBank/DDBJ whole genome shotgun (WGS) entry which is preliminary data.</text>
</comment>
<reference evidence="2 3" key="1">
    <citation type="submission" date="2017-02" db="EMBL/GenBank/DDBJ databases">
        <title>The new phylogeny of genus Mycobacterium.</title>
        <authorList>
            <person name="Tortoli E."/>
            <person name="Trovato A."/>
            <person name="Cirillo D.M."/>
        </authorList>
    </citation>
    <scope>NUCLEOTIDE SEQUENCE [LARGE SCALE GENOMIC DNA]</scope>
    <source>
        <strain evidence="2 3">DSM 45578</strain>
    </source>
</reference>
<keyword evidence="1" id="KW-0472">Membrane</keyword>
<evidence type="ECO:0000313" key="2">
    <source>
        <dbReference type="EMBL" id="ORA02684.1"/>
    </source>
</evidence>
<proteinExistence type="predicted"/>
<evidence type="ECO:0000313" key="3">
    <source>
        <dbReference type="Proteomes" id="UP000192366"/>
    </source>
</evidence>
<protein>
    <submittedName>
        <fullName evidence="2">Uncharacterized protein</fullName>
    </submittedName>
</protein>
<dbReference type="Proteomes" id="UP000192366">
    <property type="component" value="Unassembled WGS sequence"/>
</dbReference>
<feature type="transmembrane region" description="Helical" evidence="1">
    <location>
        <begin position="166"/>
        <end position="190"/>
    </location>
</feature>
<dbReference type="RefSeq" id="WP_083061054.1">
    <property type="nucleotide sequence ID" value="NZ_JACKVM010000003.1"/>
</dbReference>
<dbReference type="AlphaFoldDB" id="A0A1W9YRL1"/>
<evidence type="ECO:0000256" key="1">
    <source>
        <dbReference type="SAM" id="Phobius"/>
    </source>
</evidence>
<dbReference type="OrthoDB" id="3802671at2"/>
<keyword evidence="1" id="KW-0812">Transmembrane</keyword>
<organism evidence="2 3">
    <name type="scientific">Mycolicibacterium bacteremicum</name>
    <name type="common">Mycobacterium bacteremicum</name>
    <dbReference type="NCBI Taxonomy" id="564198"/>
    <lineage>
        <taxon>Bacteria</taxon>
        <taxon>Bacillati</taxon>
        <taxon>Actinomycetota</taxon>
        <taxon>Actinomycetes</taxon>
        <taxon>Mycobacteriales</taxon>
        <taxon>Mycobacteriaceae</taxon>
        <taxon>Mycolicibacterium</taxon>
    </lineage>
</organism>
<name>A0A1W9YRL1_MYCBA</name>
<accession>A0A1W9YRL1</accession>